<sequence length="616" mass="69450">MASYTTPTTHDGTTIQLEYAAADRFFATPELVKNLLEYFSRDRVDLLTLALVSKSIRIQALRVWVRYLDLPVSAARRRFNFLEANTDLVAHIRYVRIRSDVRERGLFSSTIGCKAGLNDQRLRLRWALLSNILNMVANRPTPALSLLFLDVTVAPEDPVQIPRALMKRVVALRIIYGPIHSCHSEFDPSFNIDGAKSSVPPTEGEDSTEDGLSRPWDKLAEVIQAASEGPGIHTFQIGSPGADVDGIDVDSYFRCWSLLIEHHDRTLRSLSVSAEPDSLPEDLLTVSFSQLRDFQLSQYDGNSELLQAFLDHHPSLRRLDISVAEPSEPYVEFTQTFPDLSDIYITTPFPGLEFAERHLQVISNIKNVPREVWDLQAYPEFETSTEYPNQRFALVFDSESLEEMVAAGQLLCHIYIGGLGRYEDLDSYLPILTTRPETAQAVTCLQLDVWEFQRGDFFRSLDPTIFENLAEVGIRLKSSTEEPRRRIVPSVESTIASAISHFVPARSLRVLCICEGQARCPSNDILLDHEFPPALEYFGWLGPPVRVPQYFRFVSSDPCARAVKTEAGGKRGRLQRVPSIFRAKITPCGVWERPLHSDFQMTVLDHISGPPTLVLS</sequence>
<name>A0A8T8SIZ5_9BASI</name>
<keyword evidence="3" id="KW-1185">Reference proteome</keyword>
<protein>
    <submittedName>
        <fullName evidence="2">Uncharacterized protein</fullName>
    </submittedName>
</protein>
<reference evidence="2" key="1">
    <citation type="submission" date="2016-04" db="EMBL/GenBank/DDBJ databases">
        <authorList>
            <person name="Nguyen H.D."/>
            <person name="Samba Siva P."/>
            <person name="Cullis J."/>
            <person name="Levesque C.A."/>
            <person name="Hambleton S."/>
        </authorList>
    </citation>
    <scope>NUCLEOTIDE SEQUENCE</scope>
    <source>
        <strain evidence="2">DAOMC 236416</strain>
    </source>
</reference>
<evidence type="ECO:0000313" key="3">
    <source>
        <dbReference type="Proteomes" id="UP000077521"/>
    </source>
</evidence>
<organism evidence="2 3">
    <name type="scientific">Tilletia indica</name>
    <dbReference type="NCBI Taxonomy" id="43049"/>
    <lineage>
        <taxon>Eukaryota</taxon>
        <taxon>Fungi</taxon>
        <taxon>Dikarya</taxon>
        <taxon>Basidiomycota</taxon>
        <taxon>Ustilaginomycotina</taxon>
        <taxon>Exobasidiomycetes</taxon>
        <taxon>Tilletiales</taxon>
        <taxon>Tilletiaceae</taxon>
        <taxon>Tilletia</taxon>
    </lineage>
</organism>
<gene>
    <name evidence="2" type="ORF">A4X13_0g7742</name>
</gene>
<dbReference type="Proteomes" id="UP000077521">
    <property type="component" value="Unassembled WGS sequence"/>
</dbReference>
<evidence type="ECO:0000313" key="2">
    <source>
        <dbReference type="EMBL" id="KAE8240545.1"/>
    </source>
</evidence>
<comment type="caution">
    <text evidence="2">The sequence shown here is derived from an EMBL/GenBank/DDBJ whole genome shotgun (WGS) entry which is preliminary data.</text>
</comment>
<proteinExistence type="predicted"/>
<reference evidence="2" key="2">
    <citation type="journal article" date="2019" name="IMA Fungus">
        <title>Genome sequencing and comparison of five Tilletia species to identify candidate genes for the detection of regulated species infecting wheat.</title>
        <authorList>
            <person name="Nguyen H.D.T."/>
            <person name="Sultana T."/>
            <person name="Kesanakurti P."/>
            <person name="Hambleton S."/>
        </authorList>
    </citation>
    <scope>NUCLEOTIDE SEQUENCE</scope>
    <source>
        <strain evidence="2">DAOMC 236416</strain>
    </source>
</reference>
<dbReference type="EMBL" id="LWDF02001057">
    <property type="protein sequence ID" value="KAE8240545.1"/>
    <property type="molecule type" value="Genomic_DNA"/>
</dbReference>
<accession>A0A8T8SIZ5</accession>
<evidence type="ECO:0000256" key="1">
    <source>
        <dbReference type="SAM" id="MobiDB-lite"/>
    </source>
</evidence>
<dbReference type="AlphaFoldDB" id="A0A8T8SIZ5"/>
<feature type="region of interest" description="Disordered" evidence="1">
    <location>
        <begin position="193"/>
        <end position="213"/>
    </location>
</feature>